<dbReference type="Gene3D" id="3.40.50.1860">
    <property type="match status" value="2"/>
</dbReference>
<feature type="binding site" evidence="7">
    <location>
        <begin position="194"/>
        <end position="195"/>
    </location>
    <ligand>
        <name>substrate</name>
    </ligand>
</feature>
<sequence length="280" mass="30519">MEKYITRNQLPIGVFDSGMGGLTVLRELVNHLPYESFIYLGDTARLPYGTKSRETVTRYAAQMASLLVAQGIKLLVVACNTASTATLPFLKMQFPDIPIIGVVEPGARAAISATKNNRVALLATETTIQSGIYQKTILTLNPEIKISSQTCGLFVALAEEGCINNEIARLVAKQYLEPIINNHQQCDSVILGCTHFPVFIESLTAILGSEINIINSATATAMAVKSITQRMNLESTAQSPQLTFLVTDSPERFSRIGEIFFGQPIEASIVHLIDGMRINN</sequence>
<dbReference type="HAMAP" id="MF_00258">
    <property type="entry name" value="Glu_racemase"/>
    <property type="match status" value="1"/>
</dbReference>
<protein>
    <recommendedName>
        <fullName evidence="2 7">Glutamate racemase</fullName>
        <ecNumber evidence="2 7">5.1.1.3</ecNumber>
    </recommendedName>
</protein>
<evidence type="ECO:0000256" key="4">
    <source>
        <dbReference type="ARBA" id="ARBA00022984"/>
    </source>
</evidence>
<keyword evidence="5 7" id="KW-0413">Isomerase</keyword>
<feature type="active site" description="Proton donor/acceptor" evidence="7">
    <location>
        <position position="79"/>
    </location>
</feature>
<keyword evidence="3 7" id="KW-0133">Cell shape</keyword>
<reference evidence="8 9" key="1">
    <citation type="journal article" date="2015" name="Genome Biol. Evol.">
        <title>Distinctive Genome Reduction Rates Revealed by Genomic Analyses of Two Coxiella-Like Endosymbionts in Ticks.</title>
        <authorList>
            <person name="Gottlieb Y."/>
            <person name="Lalzar I."/>
            <person name="Klasson L."/>
        </authorList>
    </citation>
    <scope>NUCLEOTIDE SEQUENCE [LARGE SCALE GENOMIC DNA]</scope>
    <source>
        <strain evidence="8 9">CRt</strain>
    </source>
</reference>
<dbReference type="PANTHER" id="PTHR21198">
    <property type="entry name" value="GLUTAMATE RACEMASE"/>
    <property type="match status" value="1"/>
</dbReference>
<comment type="function">
    <text evidence="7">Provides the (R)-glutamate required for cell wall biosynthesis.</text>
</comment>
<keyword evidence="9" id="KW-1185">Reference proteome</keyword>
<dbReference type="InterPro" id="IPR001920">
    <property type="entry name" value="Asp/Glu_race"/>
</dbReference>
<dbReference type="EC" id="5.1.1.3" evidence="2 7"/>
<dbReference type="EMBL" id="CP011126">
    <property type="protein sequence ID" value="AKQ33871.1"/>
    <property type="molecule type" value="Genomic_DNA"/>
</dbReference>
<dbReference type="InterPro" id="IPR004391">
    <property type="entry name" value="Glu_race"/>
</dbReference>
<comment type="pathway">
    <text evidence="7">Cell wall biogenesis; peptidoglycan biosynthesis.</text>
</comment>
<accession>A0ABN4HRH6</accession>
<proteinExistence type="inferred from homology"/>
<dbReference type="Pfam" id="PF01177">
    <property type="entry name" value="Asp_Glu_race"/>
    <property type="match status" value="1"/>
</dbReference>
<evidence type="ECO:0000256" key="6">
    <source>
        <dbReference type="ARBA" id="ARBA00023316"/>
    </source>
</evidence>
<keyword evidence="6 7" id="KW-0961">Cell wall biogenesis/degradation</keyword>
<evidence type="ECO:0000256" key="1">
    <source>
        <dbReference type="ARBA" id="ARBA00001602"/>
    </source>
</evidence>
<dbReference type="NCBIfam" id="TIGR00067">
    <property type="entry name" value="glut_race"/>
    <property type="match status" value="1"/>
</dbReference>
<feature type="binding site" evidence="7">
    <location>
        <begin position="16"/>
        <end position="17"/>
    </location>
    <ligand>
        <name>substrate</name>
    </ligand>
</feature>
<feature type="active site" description="Proton donor/acceptor" evidence="7">
    <location>
        <position position="193"/>
    </location>
</feature>
<dbReference type="InterPro" id="IPR018187">
    <property type="entry name" value="Asp/Glu_racemase_AS_1"/>
</dbReference>
<comment type="similarity">
    <text evidence="7">Belongs to the aspartate/glutamate racemases family.</text>
</comment>
<evidence type="ECO:0000313" key="8">
    <source>
        <dbReference type="EMBL" id="AKQ33871.1"/>
    </source>
</evidence>
<dbReference type="InterPro" id="IPR015942">
    <property type="entry name" value="Asp/Glu/hydantoin_racemase"/>
</dbReference>
<organism evidence="8 9">
    <name type="scientific">Candidatus Coxiella mudrowiae</name>
    <dbReference type="NCBI Taxonomy" id="2054173"/>
    <lineage>
        <taxon>Bacteria</taxon>
        <taxon>Pseudomonadati</taxon>
        <taxon>Pseudomonadota</taxon>
        <taxon>Gammaproteobacteria</taxon>
        <taxon>Legionellales</taxon>
        <taxon>Coxiellaceae</taxon>
        <taxon>Coxiella</taxon>
    </lineage>
</organism>
<dbReference type="PROSITE" id="PS00923">
    <property type="entry name" value="ASP_GLU_RACEMASE_1"/>
    <property type="match status" value="1"/>
</dbReference>
<dbReference type="Proteomes" id="UP000063965">
    <property type="component" value="Chromosome"/>
</dbReference>
<keyword evidence="4 7" id="KW-0573">Peptidoglycan synthesis</keyword>
<dbReference type="PANTHER" id="PTHR21198:SF2">
    <property type="entry name" value="GLUTAMATE RACEMASE"/>
    <property type="match status" value="1"/>
</dbReference>
<feature type="binding site" evidence="7">
    <location>
        <begin position="80"/>
        <end position="81"/>
    </location>
    <ligand>
        <name>substrate</name>
    </ligand>
</feature>
<evidence type="ECO:0000256" key="3">
    <source>
        <dbReference type="ARBA" id="ARBA00022960"/>
    </source>
</evidence>
<gene>
    <name evidence="7 8" type="primary">murI</name>
    <name evidence="8" type="ORF">CleRT_13030</name>
</gene>
<evidence type="ECO:0000256" key="7">
    <source>
        <dbReference type="HAMAP-Rule" id="MF_00258"/>
    </source>
</evidence>
<comment type="catalytic activity">
    <reaction evidence="1 7">
        <text>L-glutamate = D-glutamate</text>
        <dbReference type="Rhea" id="RHEA:12813"/>
        <dbReference type="ChEBI" id="CHEBI:29985"/>
        <dbReference type="ChEBI" id="CHEBI:29986"/>
        <dbReference type="EC" id="5.1.1.3"/>
    </reaction>
</comment>
<evidence type="ECO:0000313" key="9">
    <source>
        <dbReference type="Proteomes" id="UP000063965"/>
    </source>
</evidence>
<feature type="binding site" evidence="7">
    <location>
        <begin position="48"/>
        <end position="49"/>
    </location>
    <ligand>
        <name>substrate</name>
    </ligand>
</feature>
<evidence type="ECO:0000256" key="2">
    <source>
        <dbReference type="ARBA" id="ARBA00013090"/>
    </source>
</evidence>
<dbReference type="SUPFAM" id="SSF53681">
    <property type="entry name" value="Aspartate/glutamate racemase"/>
    <property type="match status" value="2"/>
</dbReference>
<evidence type="ECO:0000256" key="5">
    <source>
        <dbReference type="ARBA" id="ARBA00023235"/>
    </source>
</evidence>
<name>A0ABN4HRH6_9COXI</name>